<gene>
    <name evidence="7" type="ORF">TI39_contig383g00004</name>
</gene>
<dbReference type="Proteomes" id="UP000033647">
    <property type="component" value="Unassembled WGS sequence"/>
</dbReference>
<evidence type="ECO:0000256" key="2">
    <source>
        <dbReference type="ARBA" id="ARBA00022630"/>
    </source>
</evidence>
<dbReference type="NCBIfam" id="NF005720">
    <property type="entry name" value="PRK07538.1"/>
    <property type="match status" value="1"/>
</dbReference>
<dbReference type="InterPro" id="IPR050493">
    <property type="entry name" value="FAD-dep_Monooxygenase_BioMet"/>
</dbReference>
<evidence type="ECO:0000259" key="6">
    <source>
        <dbReference type="Pfam" id="PF01494"/>
    </source>
</evidence>
<reference evidence="7 8" key="1">
    <citation type="submission" date="2015-03" db="EMBL/GenBank/DDBJ databases">
        <title>RNA-seq based gene annotation and comparative genomics of four Zymoseptoria species reveal species-specific pathogenicity related genes and transposable element activity.</title>
        <authorList>
            <person name="Grandaubert J."/>
            <person name="Bhattacharyya A."/>
            <person name="Stukenbrock E.H."/>
        </authorList>
    </citation>
    <scope>NUCLEOTIDE SEQUENCE [LARGE SCALE GENOMIC DNA]</scope>
    <source>
        <strain evidence="7 8">Zb18110</strain>
    </source>
</reference>
<proteinExistence type="inferred from homology"/>
<dbReference type="STRING" id="1047168.A0A0F4GPB3"/>
<dbReference type="SUPFAM" id="SSF51905">
    <property type="entry name" value="FAD/NAD(P)-binding domain"/>
    <property type="match status" value="1"/>
</dbReference>
<evidence type="ECO:0000256" key="3">
    <source>
        <dbReference type="ARBA" id="ARBA00022827"/>
    </source>
</evidence>
<keyword evidence="2" id="KW-0285">Flavoprotein</keyword>
<comment type="similarity">
    <text evidence="1">Belongs to the paxM FAD-dependent monooxygenase family.</text>
</comment>
<evidence type="ECO:0000256" key="4">
    <source>
        <dbReference type="ARBA" id="ARBA00023002"/>
    </source>
</evidence>
<dbReference type="InterPro" id="IPR002938">
    <property type="entry name" value="FAD-bd"/>
</dbReference>
<keyword evidence="3" id="KW-0274">FAD</keyword>
<organism evidence="7 8">
    <name type="scientific">Zymoseptoria brevis</name>
    <dbReference type="NCBI Taxonomy" id="1047168"/>
    <lineage>
        <taxon>Eukaryota</taxon>
        <taxon>Fungi</taxon>
        <taxon>Dikarya</taxon>
        <taxon>Ascomycota</taxon>
        <taxon>Pezizomycotina</taxon>
        <taxon>Dothideomycetes</taxon>
        <taxon>Dothideomycetidae</taxon>
        <taxon>Mycosphaerellales</taxon>
        <taxon>Mycosphaerellaceae</taxon>
        <taxon>Zymoseptoria</taxon>
    </lineage>
</organism>
<evidence type="ECO:0000256" key="1">
    <source>
        <dbReference type="ARBA" id="ARBA00007992"/>
    </source>
</evidence>
<dbReference type="Gene3D" id="3.30.9.30">
    <property type="match status" value="1"/>
</dbReference>
<evidence type="ECO:0000313" key="7">
    <source>
        <dbReference type="EMBL" id="KJX98912.1"/>
    </source>
</evidence>
<comment type="caution">
    <text evidence="7">The sequence shown here is derived from an EMBL/GenBank/DDBJ whole genome shotgun (WGS) entry which is preliminary data.</text>
</comment>
<dbReference type="PRINTS" id="PR00420">
    <property type="entry name" value="RNGMNOXGNASE"/>
</dbReference>
<dbReference type="EMBL" id="LAFY01000375">
    <property type="protein sequence ID" value="KJX98912.1"/>
    <property type="molecule type" value="Genomic_DNA"/>
</dbReference>
<accession>A0A0F4GPB3</accession>
<dbReference type="Gene3D" id="3.50.50.60">
    <property type="entry name" value="FAD/NAD(P)-binding domain"/>
    <property type="match status" value="1"/>
</dbReference>
<keyword evidence="5 7" id="KW-0503">Monooxygenase</keyword>
<dbReference type="Pfam" id="PF01494">
    <property type="entry name" value="FAD_binding_3"/>
    <property type="match status" value="1"/>
</dbReference>
<dbReference type="GO" id="GO:0071949">
    <property type="term" value="F:FAD binding"/>
    <property type="evidence" value="ECO:0007669"/>
    <property type="project" value="InterPro"/>
</dbReference>
<name>A0A0F4GPB3_9PEZI</name>
<protein>
    <submittedName>
        <fullName evidence="7">Monooxygenase FAD-binding protein</fullName>
    </submittedName>
</protein>
<dbReference type="OrthoDB" id="16820at2759"/>
<keyword evidence="4" id="KW-0560">Oxidoreductase</keyword>
<dbReference type="SUPFAM" id="SSF54373">
    <property type="entry name" value="FAD-linked reductases, C-terminal domain"/>
    <property type="match status" value="1"/>
</dbReference>
<dbReference type="PANTHER" id="PTHR13789:SF268">
    <property type="entry name" value="5-METHYLPHENAZINE-1-CARBOXYLATE 1-MONOOXYGENASE"/>
    <property type="match status" value="1"/>
</dbReference>
<dbReference type="GO" id="GO:0004497">
    <property type="term" value="F:monooxygenase activity"/>
    <property type="evidence" value="ECO:0007669"/>
    <property type="project" value="UniProtKB-KW"/>
</dbReference>
<evidence type="ECO:0000256" key="5">
    <source>
        <dbReference type="ARBA" id="ARBA00023033"/>
    </source>
</evidence>
<evidence type="ECO:0000313" key="8">
    <source>
        <dbReference type="Proteomes" id="UP000033647"/>
    </source>
</evidence>
<dbReference type="PANTHER" id="PTHR13789">
    <property type="entry name" value="MONOOXYGENASE"/>
    <property type="match status" value="1"/>
</dbReference>
<sequence length="461" mass="50660">MISKAEATEPRIAIVGAGVGGLVTALHLHAHGFTAIDIFEAAGQLVSLGVGINVQPHAVLVLRNLGLLPRLDAIGIETQELNYYDRHGNPIISEPRGKFAGYKVPQFSIHRGELQLMLLDAVKERLGDDRVHLNHAIESFEHQGNGQVKLSFIQKRSGEKAAIPEVVVNLCVAADGINSTVRRILYPEEGPPKFSGRMLWRGCVERKPYLTSASMVWSGHANQKFIAYPIRNYGEEAGLKSLVNWIAELRVRDENDPDTTPPEKTDWLNDVPKERFAGQFEKWTFGFLDIPQLIAETEKVFEYPMCDRDPAPRWSFGGLTLLGDSAHPMYPIGSNGASQAILDAACLTQCLLKWQSGEIESVPAALQAYQDERLPVTAKIVMANRGNGPDHVLQLAHERAPGGFKNVNDIIPQKELEHIGLAYKAIAGFEVDKVNALALQSEGTAERLGLNNLPDTKHGSL</sequence>
<feature type="domain" description="FAD-binding" evidence="6">
    <location>
        <begin position="12"/>
        <end position="382"/>
    </location>
</feature>
<dbReference type="InterPro" id="IPR036188">
    <property type="entry name" value="FAD/NAD-bd_sf"/>
</dbReference>
<dbReference type="AlphaFoldDB" id="A0A0F4GPB3"/>
<keyword evidence="8" id="KW-1185">Reference proteome</keyword>